<organism evidence="2 3">
    <name type="scientific">Entamoeba nuttalli</name>
    <dbReference type="NCBI Taxonomy" id="412467"/>
    <lineage>
        <taxon>Eukaryota</taxon>
        <taxon>Amoebozoa</taxon>
        <taxon>Evosea</taxon>
        <taxon>Archamoebae</taxon>
        <taxon>Mastigamoebida</taxon>
        <taxon>Entamoebidae</taxon>
        <taxon>Entamoeba</taxon>
    </lineage>
</organism>
<dbReference type="PANTHER" id="PTHR43241">
    <property type="entry name" value="FLAVIN REDUCTASE DOMAIN PROTEIN"/>
    <property type="match status" value="1"/>
</dbReference>
<dbReference type="Gene3D" id="2.30.110.10">
    <property type="entry name" value="Electron Transport, Fmn-binding Protein, Chain A"/>
    <property type="match status" value="1"/>
</dbReference>
<dbReference type="PANTHER" id="PTHR43241:SF1">
    <property type="entry name" value="FLAVIN REDUCTASE LIKE DOMAIN-CONTAINING PROTEIN"/>
    <property type="match status" value="1"/>
</dbReference>
<dbReference type="InterPro" id="IPR002563">
    <property type="entry name" value="Flavin_Rdtase-like_dom"/>
</dbReference>
<proteinExistence type="predicted"/>
<evidence type="ECO:0000313" key="3">
    <source>
        <dbReference type="Proteomes" id="UP001628156"/>
    </source>
</evidence>
<evidence type="ECO:0000313" key="2">
    <source>
        <dbReference type="EMBL" id="GAB1226640.1"/>
    </source>
</evidence>
<sequence length="190" mass="21753">MTKVQVNLKFATRLINEHCITIPTVYDKYNHRVTGMSAQWAMPTDKQHITVLFGAFSNTGKLIEESTYYCINVPRTRSEKDIIYFGMNHGDVIDKFAHTSFHLESLGNEQYRNLSICESIAVLHMKVSKVVMVADECELQSRLIFGEIVDAYVDPCAFDGEFYQLNKVNEEDRPLHCINETGYCTIKPIS</sequence>
<reference evidence="2 3" key="1">
    <citation type="journal article" date="2019" name="PLoS Negl. Trop. Dis.">
        <title>Whole genome sequencing of Entamoeba nuttalli reveals mammalian host-related molecular signatures and a novel octapeptide-repeat surface protein.</title>
        <authorList>
            <person name="Tanaka M."/>
            <person name="Makiuchi T."/>
            <person name="Komiyama T."/>
            <person name="Shiina T."/>
            <person name="Osaki K."/>
            <person name="Tachibana H."/>
        </authorList>
    </citation>
    <scope>NUCLEOTIDE SEQUENCE [LARGE SCALE GENOMIC DNA]</scope>
    <source>
        <strain evidence="2 3">P19-061405</strain>
    </source>
</reference>
<feature type="domain" description="Flavin reductase like" evidence="1">
    <location>
        <begin position="30"/>
        <end position="159"/>
    </location>
</feature>
<keyword evidence="3" id="KW-1185">Reference proteome</keyword>
<protein>
    <recommendedName>
        <fullName evidence="1">Flavin reductase like domain-containing protein</fullName>
    </recommendedName>
</protein>
<evidence type="ECO:0000259" key="1">
    <source>
        <dbReference type="Pfam" id="PF01613"/>
    </source>
</evidence>
<dbReference type="Pfam" id="PF01613">
    <property type="entry name" value="Flavin_Reduct"/>
    <property type="match status" value="1"/>
</dbReference>
<dbReference type="InterPro" id="IPR012349">
    <property type="entry name" value="Split_barrel_FMN-bd"/>
</dbReference>
<name>A0ABQ0DUW6_9EUKA</name>
<dbReference type="InterPro" id="IPR053310">
    <property type="entry name" value="Flavoredoxin-like"/>
</dbReference>
<dbReference type="SUPFAM" id="SSF50475">
    <property type="entry name" value="FMN-binding split barrel"/>
    <property type="match status" value="1"/>
</dbReference>
<dbReference type="EMBL" id="BAAFRS010000298">
    <property type="protein sequence ID" value="GAB1226640.1"/>
    <property type="molecule type" value="Genomic_DNA"/>
</dbReference>
<gene>
    <name evidence="2" type="ORF">ENUP19_0298G0095</name>
</gene>
<accession>A0ABQ0DUW6</accession>
<comment type="caution">
    <text evidence="2">The sequence shown here is derived from an EMBL/GenBank/DDBJ whole genome shotgun (WGS) entry which is preliminary data.</text>
</comment>
<dbReference type="Proteomes" id="UP001628156">
    <property type="component" value="Unassembled WGS sequence"/>
</dbReference>